<accession>A0A9D6V118</accession>
<sequence>MTFNTGKNLLFASLFGIVFWAMILAGGTELTVGAAIADISVDDYAAALKSYLDDKGMVDYKGLKSNRKPLDDFISSLSSLDPKIYEGWNDKEKIAFWINAYNALTLKAIIDHYPIEASLLKSLVYPKNSIRQIPGVWDKLTFAVMGRDMTLDGIEHETLRAKFNEPRIHMALVCAAMGCPPLRNEPYITAKLDAQLDDQAAKFLRDPEKFRIDRSNDKVYLSSIFDWFGQDFVKTYGTDKEFKGFSEKERAVLSFVSSYLESADKAYLLKGGFSIEYLKYDWSLNEKKTQSTRISLSLGL</sequence>
<comment type="caution">
    <text evidence="2">The sequence shown here is derived from an EMBL/GenBank/DDBJ whole genome shotgun (WGS) entry which is preliminary data.</text>
</comment>
<dbReference type="AlphaFoldDB" id="A0A9D6V118"/>
<dbReference type="EMBL" id="JACRDE010000135">
    <property type="protein sequence ID" value="MBI5248739.1"/>
    <property type="molecule type" value="Genomic_DNA"/>
</dbReference>
<organism evidence="2 3">
    <name type="scientific">Desulfomonile tiedjei</name>
    <dbReference type="NCBI Taxonomy" id="2358"/>
    <lineage>
        <taxon>Bacteria</taxon>
        <taxon>Pseudomonadati</taxon>
        <taxon>Thermodesulfobacteriota</taxon>
        <taxon>Desulfomonilia</taxon>
        <taxon>Desulfomonilales</taxon>
        <taxon>Desulfomonilaceae</taxon>
        <taxon>Desulfomonile</taxon>
    </lineage>
</organism>
<feature type="domain" description="DUF547" evidence="1">
    <location>
        <begin position="86"/>
        <end position="204"/>
    </location>
</feature>
<dbReference type="Proteomes" id="UP000807825">
    <property type="component" value="Unassembled WGS sequence"/>
</dbReference>
<protein>
    <submittedName>
        <fullName evidence="2">DUF547 domain-containing protein</fullName>
    </submittedName>
</protein>
<evidence type="ECO:0000313" key="3">
    <source>
        <dbReference type="Proteomes" id="UP000807825"/>
    </source>
</evidence>
<proteinExistence type="predicted"/>
<gene>
    <name evidence="2" type="ORF">HY912_04525</name>
</gene>
<name>A0A9D6V118_9BACT</name>
<dbReference type="PANTHER" id="PTHR46361:SF3">
    <property type="entry name" value="ELECTRON CARRIER_ PROTEIN DISULFIDE OXIDOREDUCTASE"/>
    <property type="match status" value="1"/>
</dbReference>
<dbReference type="PANTHER" id="PTHR46361">
    <property type="entry name" value="ELECTRON CARRIER/ PROTEIN DISULFIDE OXIDOREDUCTASE"/>
    <property type="match status" value="1"/>
</dbReference>
<dbReference type="InterPro" id="IPR006869">
    <property type="entry name" value="DUF547"/>
</dbReference>
<dbReference type="Pfam" id="PF04784">
    <property type="entry name" value="DUF547"/>
    <property type="match status" value="1"/>
</dbReference>
<evidence type="ECO:0000313" key="2">
    <source>
        <dbReference type="EMBL" id="MBI5248739.1"/>
    </source>
</evidence>
<evidence type="ECO:0000259" key="1">
    <source>
        <dbReference type="Pfam" id="PF04784"/>
    </source>
</evidence>
<reference evidence="2" key="1">
    <citation type="submission" date="2020-07" db="EMBL/GenBank/DDBJ databases">
        <title>Huge and variable diversity of episymbiotic CPR bacteria and DPANN archaea in groundwater ecosystems.</title>
        <authorList>
            <person name="He C.Y."/>
            <person name="Keren R."/>
            <person name="Whittaker M."/>
            <person name="Farag I.F."/>
            <person name="Doudna J."/>
            <person name="Cate J.H.D."/>
            <person name="Banfield J.F."/>
        </authorList>
    </citation>
    <scope>NUCLEOTIDE SEQUENCE</scope>
    <source>
        <strain evidence="2">NC_groundwater_1664_Pr3_B-0.1um_52_9</strain>
    </source>
</reference>